<keyword evidence="1 2" id="KW-1015">Disulfide bond</keyword>
<keyword evidence="3" id="KW-1133">Transmembrane helix</keyword>
<keyword evidence="3" id="KW-0472">Membrane</keyword>
<dbReference type="PROSITE" id="PS50068">
    <property type="entry name" value="LDLRA_2"/>
    <property type="match status" value="1"/>
</dbReference>
<feature type="transmembrane region" description="Helical" evidence="3">
    <location>
        <begin position="215"/>
        <end position="240"/>
    </location>
</feature>
<proteinExistence type="predicted"/>
<evidence type="ECO:0000313" key="5">
    <source>
        <dbReference type="Proteomes" id="UP000663887"/>
    </source>
</evidence>
<dbReference type="SUPFAM" id="SSF57424">
    <property type="entry name" value="LDL receptor-like module"/>
    <property type="match status" value="1"/>
</dbReference>
<evidence type="ECO:0000256" key="2">
    <source>
        <dbReference type="PROSITE-ProRule" id="PRU00124"/>
    </source>
</evidence>
<dbReference type="Gene3D" id="2.40.128.620">
    <property type="match status" value="1"/>
</dbReference>
<comment type="caution">
    <text evidence="2">Lacks conserved residue(s) required for the propagation of feature annotation.</text>
</comment>
<feature type="disulfide bond" evidence="2">
    <location>
        <begin position="180"/>
        <end position="195"/>
    </location>
</feature>
<comment type="caution">
    <text evidence="4">The sequence shown here is derived from an EMBL/GenBank/DDBJ whole genome shotgun (WGS) entry which is preliminary data.</text>
</comment>
<dbReference type="EMBL" id="CAJNRG010000978">
    <property type="protein sequence ID" value="CAF2024448.1"/>
    <property type="molecule type" value="Genomic_DNA"/>
</dbReference>
<evidence type="ECO:0000313" key="4">
    <source>
        <dbReference type="EMBL" id="CAF2024448.1"/>
    </source>
</evidence>
<dbReference type="CDD" id="cd00112">
    <property type="entry name" value="LDLa"/>
    <property type="match status" value="1"/>
</dbReference>
<dbReference type="AlphaFoldDB" id="A0A816NF29"/>
<keyword evidence="3" id="KW-0812">Transmembrane</keyword>
<reference evidence="4" key="1">
    <citation type="submission" date="2021-02" db="EMBL/GenBank/DDBJ databases">
        <authorList>
            <person name="Nowell W R."/>
        </authorList>
    </citation>
    <scope>NUCLEOTIDE SEQUENCE</scope>
</reference>
<organism evidence="4 5">
    <name type="scientific">Rotaria magnacalcarata</name>
    <dbReference type="NCBI Taxonomy" id="392030"/>
    <lineage>
        <taxon>Eukaryota</taxon>
        <taxon>Metazoa</taxon>
        <taxon>Spiralia</taxon>
        <taxon>Gnathifera</taxon>
        <taxon>Rotifera</taxon>
        <taxon>Eurotatoria</taxon>
        <taxon>Bdelloidea</taxon>
        <taxon>Philodinida</taxon>
        <taxon>Philodinidae</taxon>
        <taxon>Rotaria</taxon>
    </lineage>
</organism>
<name>A0A816NF29_9BILA</name>
<gene>
    <name evidence="4" type="ORF">XDN619_LOCUS4470</name>
</gene>
<evidence type="ECO:0000256" key="1">
    <source>
        <dbReference type="ARBA" id="ARBA00023157"/>
    </source>
</evidence>
<dbReference type="Proteomes" id="UP000663887">
    <property type="component" value="Unassembled WGS sequence"/>
</dbReference>
<sequence>MTEQYIFNPRIMANTKIIQIWFWWLLVLIQSIYSSSTQIQFMSFCNQTMNMSSPISIIFTPNSLSSYTTCCNITIDKLYLSNSLEQFIININDTFDLNSSVHVFNKNMQPLELDSYQLLNRKYRKTLMIDLPLTFSLCKFNIQAFEILISNFTKGPCTANQYNCSTSSSDQWCIDETFHCDGYHSCPPGNDEFECPKPASRLTIPKMKRAIRGGIVTTIIVLGLLLIIGSVSIAVAFVYFQRKRQRRRQFTYSLESTSDDWEPSGTGYHLFDNWTNNRRSTGNNTNNIAIDSNEHMPITTTITNR</sequence>
<dbReference type="InterPro" id="IPR036055">
    <property type="entry name" value="LDL_receptor-like_sf"/>
</dbReference>
<accession>A0A816NF29</accession>
<evidence type="ECO:0000256" key="3">
    <source>
        <dbReference type="SAM" id="Phobius"/>
    </source>
</evidence>
<protein>
    <submittedName>
        <fullName evidence="4">Uncharacterized protein</fullName>
    </submittedName>
</protein>
<dbReference type="InterPro" id="IPR002172">
    <property type="entry name" value="LDrepeatLR_classA_rpt"/>
</dbReference>